<evidence type="ECO:0000313" key="4">
    <source>
        <dbReference type="Proteomes" id="UP000631114"/>
    </source>
</evidence>
<dbReference type="InterPro" id="IPR008579">
    <property type="entry name" value="UGlyAH_Cupin_dom"/>
</dbReference>
<evidence type="ECO:0000256" key="1">
    <source>
        <dbReference type="SAM" id="MobiDB-lite"/>
    </source>
</evidence>
<feature type="region of interest" description="Disordered" evidence="1">
    <location>
        <begin position="158"/>
        <end position="179"/>
    </location>
</feature>
<protein>
    <recommendedName>
        <fullName evidence="2">(S)-ureidoglycine aminohydrolase cupin domain-containing protein</fullName>
    </recommendedName>
</protein>
<dbReference type="EMBL" id="JADFTS010000006">
    <property type="protein sequence ID" value="KAF9603629.1"/>
    <property type="molecule type" value="Genomic_DNA"/>
</dbReference>
<sequence length="179" mass="19791">MAIEIEEKMGIKIQSNPPESKLTQLGVRTWPKGKVKVYPDGHNEFVEFGAGDLVEFPKGMSCTWDVSETVDKHYNFDIDVDTARALVAEVVVGTHIDVASAKDTHRDVDVDVVVQVDTTLAQVDAAVVTNDSQNILIGEQACAPMNQQTRYKVQPISLPSTRSRVQKETQADEELMDYG</sequence>
<comment type="caution">
    <text evidence="3">The sequence shown here is derived from an EMBL/GenBank/DDBJ whole genome shotgun (WGS) entry which is preliminary data.</text>
</comment>
<organism evidence="3 4">
    <name type="scientific">Coptis chinensis</name>
    <dbReference type="NCBI Taxonomy" id="261450"/>
    <lineage>
        <taxon>Eukaryota</taxon>
        <taxon>Viridiplantae</taxon>
        <taxon>Streptophyta</taxon>
        <taxon>Embryophyta</taxon>
        <taxon>Tracheophyta</taxon>
        <taxon>Spermatophyta</taxon>
        <taxon>Magnoliopsida</taxon>
        <taxon>Ranunculales</taxon>
        <taxon>Ranunculaceae</taxon>
        <taxon>Coptidoideae</taxon>
        <taxon>Coptis</taxon>
    </lineage>
</organism>
<gene>
    <name evidence="3" type="ORF">IFM89_037142</name>
</gene>
<dbReference type="InterPro" id="IPR011051">
    <property type="entry name" value="RmlC_Cupin_sf"/>
</dbReference>
<dbReference type="Pfam" id="PF05899">
    <property type="entry name" value="Cupin_3"/>
    <property type="match status" value="1"/>
</dbReference>
<name>A0A835HQI0_9MAGN</name>
<evidence type="ECO:0000313" key="3">
    <source>
        <dbReference type="EMBL" id="KAF9603629.1"/>
    </source>
</evidence>
<dbReference type="SUPFAM" id="SSF51182">
    <property type="entry name" value="RmlC-like cupins"/>
    <property type="match status" value="1"/>
</dbReference>
<dbReference type="AlphaFoldDB" id="A0A835HQI0"/>
<dbReference type="PANTHER" id="PTHR33271:SF22">
    <property type="entry name" value="OS04G0445200 PROTEIN"/>
    <property type="match status" value="1"/>
</dbReference>
<evidence type="ECO:0000259" key="2">
    <source>
        <dbReference type="Pfam" id="PF05899"/>
    </source>
</evidence>
<accession>A0A835HQI0</accession>
<reference evidence="3 4" key="1">
    <citation type="submission" date="2020-10" db="EMBL/GenBank/DDBJ databases">
        <title>The Coptis chinensis genome and diversification of protoberbering-type alkaloids.</title>
        <authorList>
            <person name="Wang B."/>
            <person name="Shu S."/>
            <person name="Song C."/>
            <person name="Liu Y."/>
        </authorList>
    </citation>
    <scope>NUCLEOTIDE SEQUENCE [LARGE SCALE GENOMIC DNA]</scope>
    <source>
        <strain evidence="3">HL-2020</strain>
        <tissue evidence="3">Leaf</tissue>
    </source>
</reference>
<dbReference type="CDD" id="cd02227">
    <property type="entry name" value="cupin_TM1112-like"/>
    <property type="match status" value="1"/>
</dbReference>
<keyword evidence="4" id="KW-1185">Reference proteome</keyword>
<feature type="domain" description="(S)-ureidoglycine aminohydrolase cupin" evidence="2">
    <location>
        <begin position="32"/>
        <end position="74"/>
    </location>
</feature>
<dbReference type="PANTHER" id="PTHR33271">
    <property type="entry name" value="OS04G0445200 PROTEIN"/>
    <property type="match status" value="1"/>
</dbReference>
<proteinExistence type="predicted"/>
<dbReference type="OrthoDB" id="10260542at2759"/>
<dbReference type="Gene3D" id="2.60.120.10">
    <property type="entry name" value="Jelly Rolls"/>
    <property type="match status" value="1"/>
</dbReference>
<dbReference type="InterPro" id="IPR014710">
    <property type="entry name" value="RmlC-like_jellyroll"/>
</dbReference>
<dbReference type="Proteomes" id="UP000631114">
    <property type="component" value="Unassembled WGS sequence"/>
</dbReference>